<dbReference type="AlphaFoldDB" id="A0A7V8V9B2"/>
<evidence type="ECO:0000313" key="3">
    <source>
        <dbReference type="Proteomes" id="UP000551616"/>
    </source>
</evidence>
<organism evidence="2 3">
    <name type="scientific">Bremerella alba</name>
    <dbReference type="NCBI Taxonomy" id="980252"/>
    <lineage>
        <taxon>Bacteria</taxon>
        <taxon>Pseudomonadati</taxon>
        <taxon>Planctomycetota</taxon>
        <taxon>Planctomycetia</taxon>
        <taxon>Pirellulales</taxon>
        <taxon>Pirellulaceae</taxon>
        <taxon>Bremerella</taxon>
    </lineage>
</organism>
<dbReference type="NCBIfam" id="TIGR01764">
    <property type="entry name" value="excise"/>
    <property type="match status" value="1"/>
</dbReference>
<protein>
    <recommendedName>
        <fullName evidence="1">Helix-turn-helix domain-containing protein</fullName>
    </recommendedName>
</protein>
<sequence length="65" mass="7453">MLTLKDVAERLHVSRDTVRRIVLNGELPAYRIGGQYRITQKDIDSYLGHNRIDEKEEAENAIGTN</sequence>
<dbReference type="InterPro" id="IPR041657">
    <property type="entry name" value="HTH_17"/>
</dbReference>
<feature type="domain" description="Helix-turn-helix" evidence="1">
    <location>
        <begin position="1"/>
        <end position="47"/>
    </location>
</feature>
<dbReference type="SUPFAM" id="SSF46955">
    <property type="entry name" value="Putative DNA-binding domain"/>
    <property type="match status" value="1"/>
</dbReference>
<keyword evidence="3" id="KW-1185">Reference proteome</keyword>
<comment type="caution">
    <text evidence="2">The sequence shown here is derived from an EMBL/GenBank/DDBJ whole genome shotgun (WGS) entry which is preliminary data.</text>
</comment>
<name>A0A7V8V9B2_9BACT</name>
<gene>
    <name evidence="2" type="ORF">HOV93_45270</name>
</gene>
<dbReference type="InterPro" id="IPR009061">
    <property type="entry name" value="DNA-bd_dom_put_sf"/>
</dbReference>
<dbReference type="RefSeq" id="WP_207398713.1">
    <property type="nucleotide sequence ID" value="NZ_JABRWO010000014.1"/>
</dbReference>
<dbReference type="EMBL" id="JABRWO010000014">
    <property type="protein sequence ID" value="MBA2117329.1"/>
    <property type="molecule type" value="Genomic_DNA"/>
</dbReference>
<reference evidence="2 3" key="1">
    <citation type="submission" date="2020-05" db="EMBL/GenBank/DDBJ databases">
        <title>Bremerella alba sp. nov., a novel planctomycete isolated from the surface of the macroalga Fucus spiralis.</title>
        <authorList>
            <person name="Godinho O."/>
            <person name="Botelho R."/>
            <person name="Albuquerque L."/>
            <person name="Wiegand S."/>
            <person name="Da Costa M.S."/>
            <person name="Lobo-Da-Cunha A."/>
            <person name="Jogler C."/>
            <person name="Lage O.M."/>
        </authorList>
    </citation>
    <scope>NUCLEOTIDE SEQUENCE [LARGE SCALE GENOMIC DNA]</scope>
    <source>
        <strain evidence="2 3">FF15</strain>
    </source>
</reference>
<dbReference type="Gene3D" id="1.10.1660.10">
    <property type="match status" value="1"/>
</dbReference>
<dbReference type="GO" id="GO:0003677">
    <property type="term" value="F:DNA binding"/>
    <property type="evidence" value="ECO:0007669"/>
    <property type="project" value="InterPro"/>
</dbReference>
<proteinExistence type="predicted"/>
<dbReference type="InterPro" id="IPR010093">
    <property type="entry name" value="SinI_DNA-bd"/>
</dbReference>
<dbReference type="Pfam" id="PF12728">
    <property type="entry name" value="HTH_17"/>
    <property type="match status" value="1"/>
</dbReference>
<accession>A0A7V8V9B2</accession>
<dbReference type="Proteomes" id="UP000551616">
    <property type="component" value="Unassembled WGS sequence"/>
</dbReference>
<evidence type="ECO:0000313" key="2">
    <source>
        <dbReference type="EMBL" id="MBA2117329.1"/>
    </source>
</evidence>
<evidence type="ECO:0000259" key="1">
    <source>
        <dbReference type="Pfam" id="PF12728"/>
    </source>
</evidence>